<accession>A0A210Q6Z0</accession>
<dbReference type="InterPro" id="IPR010909">
    <property type="entry name" value="PLAC"/>
</dbReference>
<evidence type="ECO:0000256" key="6">
    <source>
        <dbReference type="PIRSR" id="PIRSR613273-3"/>
    </source>
</evidence>
<dbReference type="InterPro" id="IPR036383">
    <property type="entry name" value="TSP1_rpt_sf"/>
</dbReference>
<dbReference type="SUPFAM" id="SSF48726">
    <property type="entry name" value="Immunoglobulin"/>
    <property type="match status" value="1"/>
</dbReference>
<evidence type="ECO:0000256" key="5">
    <source>
        <dbReference type="ARBA" id="ARBA00023157"/>
    </source>
</evidence>
<dbReference type="Gene3D" id="2.20.100.10">
    <property type="entry name" value="Thrombospondin type-1 (TSP1) repeat"/>
    <property type="match status" value="5"/>
</dbReference>
<feature type="disulfide bond" evidence="6">
    <location>
        <begin position="49"/>
        <end position="81"/>
    </location>
</feature>
<name>A0A210Q6Z0_MIZYE</name>
<dbReference type="PROSITE" id="PS50900">
    <property type="entry name" value="PLAC"/>
    <property type="match status" value="1"/>
</dbReference>
<dbReference type="PANTHER" id="PTHR13723:SF281">
    <property type="entry name" value="PAPILIN"/>
    <property type="match status" value="1"/>
</dbReference>
<dbReference type="InterPro" id="IPR013783">
    <property type="entry name" value="Ig-like_fold"/>
</dbReference>
<dbReference type="InterPro" id="IPR000884">
    <property type="entry name" value="TSP1_rpt"/>
</dbReference>
<dbReference type="InterPro" id="IPR050439">
    <property type="entry name" value="ADAMTS_ADAMTS-like"/>
</dbReference>
<evidence type="ECO:0000313" key="12">
    <source>
        <dbReference type="Proteomes" id="UP000242188"/>
    </source>
</evidence>
<dbReference type="PANTHER" id="PTHR13723">
    <property type="entry name" value="ADAMTS A DISINTEGRIN AND METALLOPROTEASE WITH THROMBOSPONDIN MOTIFS PROTEASE"/>
    <property type="match status" value="1"/>
</dbReference>
<gene>
    <name evidence="11" type="ORF">KP79_PYT15109</name>
</gene>
<dbReference type="SMART" id="SM00209">
    <property type="entry name" value="TSP1"/>
    <property type="match status" value="5"/>
</dbReference>
<keyword evidence="12" id="KW-1185">Reference proteome</keyword>
<evidence type="ECO:0000256" key="1">
    <source>
        <dbReference type="ARBA" id="ARBA00004613"/>
    </source>
</evidence>
<dbReference type="STRING" id="6573.A0A210Q6Z0"/>
<evidence type="ECO:0000256" key="3">
    <source>
        <dbReference type="ARBA" id="ARBA00022729"/>
    </source>
</evidence>
<dbReference type="PROSITE" id="PS50835">
    <property type="entry name" value="IG_LIKE"/>
    <property type="match status" value="1"/>
</dbReference>
<evidence type="ECO:0000259" key="10">
    <source>
        <dbReference type="PROSITE" id="PS50900"/>
    </source>
</evidence>
<comment type="caution">
    <text evidence="11">The sequence shown here is derived from an EMBL/GenBank/DDBJ whole genome shotgun (WGS) entry which is preliminary data.</text>
</comment>
<dbReference type="PRINTS" id="PR01857">
    <property type="entry name" value="ADAMTSFAMILY"/>
</dbReference>
<organism evidence="11 12">
    <name type="scientific">Mizuhopecten yessoensis</name>
    <name type="common">Japanese scallop</name>
    <name type="synonym">Patinopecten yessoensis</name>
    <dbReference type="NCBI Taxonomy" id="6573"/>
    <lineage>
        <taxon>Eukaryota</taxon>
        <taxon>Metazoa</taxon>
        <taxon>Spiralia</taxon>
        <taxon>Lophotrochozoa</taxon>
        <taxon>Mollusca</taxon>
        <taxon>Bivalvia</taxon>
        <taxon>Autobranchia</taxon>
        <taxon>Pteriomorphia</taxon>
        <taxon>Pectinida</taxon>
        <taxon>Pectinoidea</taxon>
        <taxon>Pectinidae</taxon>
        <taxon>Mizuhopecten</taxon>
    </lineage>
</organism>
<dbReference type="PROSITE" id="PS50092">
    <property type="entry name" value="TSP1"/>
    <property type="match status" value="5"/>
</dbReference>
<sequence>MFLLDTMGTGKGLMQLMLVVVLGIPGSVIAQEINAIDGSWSTWSQWSECSRSCDGGLTNQRRRCLGDRFRCRGPDVKYKLCNAQACSFTFQSLEDQVCEMKNGVPINGRYYRWVPLSRQQYHCFVMCEDEHRNIPNVLEVHISDGTRCGRSTNHYCIQGKCENIGCDGFIGSRAEVDDCGVCKGDNSSCHQHAGNRLSGKPPDTPYQWDVRWEPCSATCGTGYQIASFDCKDMRYDVITYDFSCTNPRPHEITRECRARPCEPGWQVSSWSACSVPCGGGKKDRKVKCMLDTGRGRTTPSPSYRCPDPMPISETPCNMQFCPAYWQTGRWSECSVSCGIGRESRPVFCVKIPMQGSKVNVSSMECRGPKPSGVRSCSRPECYQSVSRVPAITLHNDTVLQIRRTKRIQLRVGETATLLVGQPVKMICPVQNFNKKLLFWTRNNRLIPMSRTERVFVSRNGALKIKRTDPTLDTGEFTCIAGLQSATIRLRFSSKKKAMNQGRKLMKSVIKDTASVSASLDQPQSDKVPGPRGPHAVRRAMMDAMLDSLGGDFVFTTADWNTCSRSCGKGLQTRKVTCVKATSVYIKVVNKEACNGIQRPPSVRPCVIQEQCPKWVVGEWRECSEKHCKRTGRATQSRELHCQSDNNTVIPRRRCSRLQKPVVKQECENPSCVSVWRTSGWTKCNPRCGPNGRKVRMLSCVWKVTGKSAQTNCHTIPKPIVWKKCKPKKCRKVGCSDNSRYCSVVGMLQMCTYQSFMTKCCQTCRNINNS</sequence>
<dbReference type="Pfam" id="PF19236">
    <property type="entry name" value="ADAMTS_CR_3"/>
    <property type="match status" value="1"/>
</dbReference>
<evidence type="ECO:0000259" key="9">
    <source>
        <dbReference type="PROSITE" id="PS50835"/>
    </source>
</evidence>
<dbReference type="InterPro" id="IPR007110">
    <property type="entry name" value="Ig-like_dom"/>
</dbReference>
<keyword evidence="3 8" id="KW-0732">Signal</keyword>
<feature type="signal peptide" evidence="8">
    <location>
        <begin position="1"/>
        <end position="30"/>
    </location>
</feature>
<feature type="domain" description="Ig-like" evidence="9">
    <location>
        <begin position="389"/>
        <end position="488"/>
    </location>
</feature>
<dbReference type="EMBL" id="NEDP02004772">
    <property type="protein sequence ID" value="OWF44491.1"/>
    <property type="molecule type" value="Genomic_DNA"/>
</dbReference>
<keyword evidence="2" id="KW-0964">Secreted</keyword>
<proteinExistence type="predicted"/>
<dbReference type="GO" id="GO:0031012">
    <property type="term" value="C:extracellular matrix"/>
    <property type="evidence" value="ECO:0007669"/>
    <property type="project" value="TreeGrafter"/>
</dbReference>
<dbReference type="SUPFAM" id="SSF82895">
    <property type="entry name" value="TSP-1 type 1 repeat"/>
    <property type="match status" value="5"/>
</dbReference>
<dbReference type="GO" id="GO:0005576">
    <property type="term" value="C:extracellular region"/>
    <property type="evidence" value="ECO:0007669"/>
    <property type="project" value="UniProtKB-SubCell"/>
</dbReference>
<dbReference type="Gene3D" id="2.60.40.10">
    <property type="entry name" value="Immunoglobulins"/>
    <property type="match status" value="1"/>
</dbReference>
<dbReference type="InterPro" id="IPR045371">
    <property type="entry name" value="ADAMTS_CR_3"/>
</dbReference>
<dbReference type="InterPro" id="IPR013273">
    <property type="entry name" value="ADAMTS/ADAMTS-like"/>
</dbReference>
<dbReference type="InterPro" id="IPR036179">
    <property type="entry name" value="Ig-like_dom_sf"/>
</dbReference>
<evidence type="ECO:0000313" key="11">
    <source>
        <dbReference type="EMBL" id="OWF44491.1"/>
    </source>
</evidence>
<evidence type="ECO:0000256" key="8">
    <source>
        <dbReference type="SAM" id="SignalP"/>
    </source>
</evidence>
<comment type="subcellular location">
    <subcellularLocation>
        <location evidence="1">Secreted</location>
    </subcellularLocation>
</comment>
<keyword evidence="11" id="KW-0401">Integrin</keyword>
<protein>
    <submittedName>
        <fullName evidence="11">A disintegrin and metalloproteinase with thrombospondin motifs 18</fullName>
    </submittedName>
</protein>
<feature type="compositionally biased region" description="Polar residues" evidence="7">
    <location>
        <begin position="514"/>
        <end position="524"/>
    </location>
</feature>
<keyword evidence="4" id="KW-0677">Repeat</keyword>
<dbReference type="Proteomes" id="UP000242188">
    <property type="component" value="Unassembled WGS sequence"/>
</dbReference>
<dbReference type="Pfam" id="PF19030">
    <property type="entry name" value="TSP1_ADAMTS"/>
    <property type="match status" value="6"/>
</dbReference>
<dbReference type="OrthoDB" id="5948003at2759"/>
<feature type="region of interest" description="Disordered" evidence="7">
    <location>
        <begin position="514"/>
        <end position="533"/>
    </location>
</feature>
<dbReference type="GO" id="GO:0030198">
    <property type="term" value="P:extracellular matrix organization"/>
    <property type="evidence" value="ECO:0007669"/>
    <property type="project" value="InterPro"/>
</dbReference>
<keyword evidence="5 6" id="KW-1015">Disulfide bond</keyword>
<feature type="chain" id="PRO_5012103333" evidence="8">
    <location>
        <begin position="31"/>
        <end position="769"/>
    </location>
</feature>
<evidence type="ECO:0000256" key="4">
    <source>
        <dbReference type="ARBA" id="ARBA00022737"/>
    </source>
</evidence>
<feature type="disulfide bond" evidence="6">
    <location>
        <begin position="64"/>
        <end position="71"/>
    </location>
</feature>
<feature type="domain" description="PLAC" evidence="10">
    <location>
        <begin position="730"/>
        <end position="767"/>
    </location>
</feature>
<dbReference type="AlphaFoldDB" id="A0A210Q6Z0"/>
<reference evidence="11 12" key="1">
    <citation type="journal article" date="2017" name="Nat. Ecol. Evol.">
        <title>Scallop genome provides insights into evolution of bilaterian karyotype and development.</title>
        <authorList>
            <person name="Wang S."/>
            <person name="Zhang J."/>
            <person name="Jiao W."/>
            <person name="Li J."/>
            <person name="Xun X."/>
            <person name="Sun Y."/>
            <person name="Guo X."/>
            <person name="Huan P."/>
            <person name="Dong B."/>
            <person name="Zhang L."/>
            <person name="Hu X."/>
            <person name="Sun X."/>
            <person name="Wang J."/>
            <person name="Zhao C."/>
            <person name="Wang Y."/>
            <person name="Wang D."/>
            <person name="Huang X."/>
            <person name="Wang R."/>
            <person name="Lv J."/>
            <person name="Li Y."/>
            <person name="Zhang Z."/>
            <person name="Liu B."/>
            <person name="Lu W."/>
            <person name="Hui Y."/>
            <person name="Liang J."/>
            <person name="Zhou Z."/>
            <person name="Hou R."/>
            <person name="Li X."/>
            <person name="Liu Y."/>
            <person name="Li H."/>
            <person name="Ning X."/>
            <person name="Lin Y."/>
            <person name="Zhao L."/>
            <person name="Xing Q."/>
            <person name="Dou J."/>
            <person name="Li Y."/>
            <person name="Mao J."/>
            <person name="Guo H."/>
            <person name="Dou H."/>
            <person name="Li T."/>
            <person name="Mu C."/>
            <person name="Jiang W."/>
            <person name="Fu Q."/>
            <person name="Fu X."/>
            <person name="Miao Y."/>
            <person name="Liu J."/>
            <person name="Yu Q."/>
            <person name="Li R."/>
            <person name="Liao H."/>
            <person name="Li X."/>
            <person name="Kong Y."/>
            <person name="Jiang Z."/>
            <person name="Chourrout D."/>
            <person name="Li R."/>
            <person name="Bao Z."/>
        </authorList>
    </citation>
    <scope>NUCLEOTIDE SEQUENCE [LARGE SCALE GENOMIC DNA]</scope>
    <source>
        <strain evidence="11 12">PY_sf001</strain>
    </source>
</reference>
<dbReference type="Pfam" id="PF00090">
    <property type="entry name" value="TSP_1"/>
    <property type="match status" value="1"/>
</dbReference>
<dbReference type="GO" id="GO:0007229">
    <property type="term" value="P:integrin-mediated signaling pathway"/>
    <property type="evidence" value="ECO:0007669"/>
    <property type="project" value="UniProtKB-KW"/>
</dbReference>
<feature type="disulfide bond" evidence="6">
    <location>
        <begin position="53"/>
        <end position="86"/>
    </location>
</feature>
<evidence type="ECO:0000256" key="7">
    <source>
        <dbReference type="SAM" id="MobiDB-lite"/>
    </source>
</evidence>
<evidence type="ECO:0000256" key="2">
    <source>
        <dbReference type="ARBA" id="ARBA00022525"/>
    </source>
</evidence>